<accession>A0A5B0NCT4</accession>
<evidence type="ECO:0000313" key="2">
    <source>
        <dbReference type="Proteomes" id="UP000324748"/>
    </source>
</evidence>
<evidence type="ECO:0000313" key="1">
    <source>
        <dbReference type="EMBL" id="KAA1086522.1"/>
    </source>
</evidence>
<organism evidence="1 2">
    <name type="scientific">Puccinia graminis f. sp. tritici</name>
    <dbReference type="NCBI Taxonomy" id="56615"/>
    <lineage>
        <taxon>Eukaryota</taxon>
        <taxon>Fungi</taxon>
        <taxon>Dikarya</taxon>
        <taxon>Basidiomycota</taxon>
        <taxon>Pucciniomycotina</taxon>
        <taxon>Pucciniomycetes</taxon>
        <taxon>Pucciniales</taxon>
        <taxon>Pucciniaceae</taxon>
        <taxon>Puccinia</taxon>
    </lineage>
</organism>
<dbReference type="Proteomes" id="UP000324748">
    <property type="component" value="Unassembled WGS sequence"/>
</dbReference>
<comment type="caution">
    <text evidence="1">The sequence shown here is derived from an EMBL/GenBank/DDBJ whole genome shotgun (WGS) entry which is preliminary data.</text>
</comment>
<keyword evidence="2" id="KW-1185">Reference proteome</keyword>
<protein>
    <submittedName>
        <fullName evidence="1">Uncharacterized protein</fullName>
    </submittedName>
</protein>
<dbReference type="EMBL" id="VSWC01000105">
    <property type="protein sequence ID" value="KAA1086522.1"/>
    <property type="molecule type" value="Genomic_DNA"/>
</dbReference>
<name>A0A5B0NCT4_PUCGR</name>
<dbReference type="AlphaFoldDB" id="A0A5B0NCT4"/>
<sequence>MLDHLESFRTRFLDLEGGVQFEGSDSVYDSLHAQRQVDQTIRLSQQSDGHDNQTGLSSIKTIYWEPSHLIRF</sequence>
<proteinExistence type="predicted"/>
<reference evidence="1 2" key="1">
    <citation type="submission" date="2019-05" db="EMBL/GenBank/DDBJ databases">
        <title>Emergence of the Ug99 lineage of the wheat stem rust pathogen through somatic hybridization.</title>
        <authorList>
            <person name="Li F."/>
            <person name="Upadhyaya N.M."/>
            <person name="Sperschneider J."/>
            <person name="Matny O."/>
            <person name="Nguyen-Phuc H."/>
            <person name="Mago R."/>
            <person name="Raley C."/>
            <person name="Miller M.E."/>
            <person name="Silverstein K.A.T."/>
            <person name="Henningsen E."/>
            <person name="Hirsch C.D."/>
            <person name="Visser B."/>
            <person name="Pretorius Z.A."/>
            <person name="Steffenson B.J."/>
            <person name="Schwessinger B."/>
            <person name="Dodds P.N."/>
            <person name="Figueroa M."/>
        </authorList>
    </citation>
    <scope>NUCLEOTIDE SEQUENCE [LARGE SCALE GENOMIC DNA]</scope>
    <source>
        <strain evidence="1">21-0</strain>
    </source>
</reference>
<gene>
    <name evidence="1" type="ORF">PGT21_001831</name>
</gene>